<dbReference type="RefSeq" id="WP_380103217.1">
    <property type="nucleotide sequence ID" value="NZ_JBHRZG010000024.1"/>
</dbReference>
<reference evidence="4" key="1">
    <citation type="journal article" date="2019" name="Int. J. Syst. Evol. Microbiol.">
        <title>The Global Catalogue of Microorganisms (GCM) 10K type strain sequencing project: providing services to taxonomists for standard genome sequencing and annotation.</title>
        <authorList>
            <consortium name="The Broad Institute Genomics Platform"/>
            <consortium name="The Broad Institute Genome Sequencing Center for Infectious Disease"/>
            <person name="Wu L."/>
            <person name="Ma J."/>
        </authorList>
    </citation>
    <scope>NUCLEOTIDE SEQUENCE [LARGE SCALE GENOMIC DNA]</scope>
    <source>
        <strain evidence="4">CCTCC AB 2017081</strain>
    </source>
</reference>
<evidence type="ECO:0000313" key="3">
    <source>
        <dbReference type="EMBL" id="MFC3834818.1"/>
    </source>
</evidence>
<dbReference type="Pfam" id="PF00072">
    <property type="entry name" value="Response_reg"/>
    <property type="match status" value="1"/>
</dbReference>
<dbReference type="InterPro" id="IPR001789">
    <property type="entry name" value="Sig_transdc_resp-reg_receiver"/>
</dbReference>
<dbReference type="PANTHER" id="PTHR44520">
    <property type="entry name" value="RESPONSE REGULATOR RCP1-RELATED"/>
    <property type="match status" value="1"/>
</dbReference>
<protein>
    <submittedName>
        <fullName evidence="3">Response regulator</fullName>
    </submittedName>
</protein>
<comment type="caution">
    <text evidence="3">The sequence shown here is derived from an EMBL/GenBank/DDBJ whole genome shotgun (WGS) entry which is preliminary data.</text>
</comment>
<dbReference type="EMBL" id="JBHRZG010000024">
    <property type="protein sequence ID" value="MFC3834818.1"/>
    <property type="molecule type" value="Genomic_DNA"/>
</dbReference>
<dbReference type="CDD" id="cd17557">
    <property type="entry name" value="REC_Rcp-like"/>
    <property type="match status" value="1"/>
</dbReference>
<dbReference type="Proteomes" id="UP001595803">
    <property type="component" value="Unassembled WGS sequence"/>
</dbReference>
<gene>
    <name evidence="3" type="ORF">ACFOSB_18320</name>
</gene>
<evidence type="ECO:0000259" key="2">
    <source>
        <dbReference type="PROSITE" id="PS50110"/>
    </source>
</evidence>
<sequence>MPYTIFDQGSPQPYRLAVYLVDDSVTDRELAVEAFEDGAGRVEVTPFPDGPSVLGALRTPGVTLPDVILLDLNMPTMTGFQVLAALKDDPTLSVIPVVMMTSSADEGDVRRAYSLHANSYIIKAVDFTQFVQQLDTFVTYWQSVRRPRFTR</sequence>
<dbReference type="PANTHER" id="PTHR44520:SF2">
    <property type="entry name" value="RESPONSE REGULATOR RCP1"/>
    <property type="match status" value="1"/>
</dbReference>
<dbReference type="InterPro" id="IPR052893">
    <property type="entry name" value="TCS_response_regulator"/>
</dbReference>
<dbReference type="PROSITE" id="PS50110">
    <property type="entry name" value="RESPONSE_REGULATORY"/>
    <property type="match status" value="1"/>
</dbReference>
<feature type="modified residue" description="4-aspartylphosphate" evidence="1">
    <location>
        <position position="71"/>
    </location>
</feature>
<dbReference type="SUPFAM" id="SSF52172">
    <property type="entry name" value="CheY-like"/>
    <property type="match status" value="1"/>
</dbReference>
<feature type="domain" description="Response regulatory" evidence="2">
    <location>
        <begin position="17"/>
        <end position="138"/>
    </location>
</feature>
<evidence type="ECO:0000313" key="4">
    <source>
        <dbReference type="Proteomes" id="UP001595803"/>
    </source>
</evidence>
<accession>A0ABV7ZBQ5</accession>
<dbReference type="SMART" id="SM00448">
    <property type="entry name" value="REC"/>
    <property type="match status" value="1"/>
</dbReference>
<keyword evidence="4" id="KW-1185">Reference proteome</keyword>
<proteinExistence type="predicted"/>
<evidence type="ECO:0000256" key="1">
    <source>
        <dbReference type="PROSITE-ProRule" id="PRU00169"/>
    </source>
</evidence>
<dbReference type="InterPro" id="IPR011006">
    <property type="entry name" value="CheY-like_superfamily"/>
</dbReference>
<name>A0ABV7ZBQ5_9DEIO</name>
<dbReference type="Gene3D" id="3.40.50.2300">
    <property type="match status" value="1"/>
</dbReference>
<keyword evidence="1" id="KW-0597">Phosphoprotein</keyword>
<organism evidence="3 4">
    <name type="scientific">Deinococcus rufus</name>
    <dbReference type="NCBI Taxonomy" id="2136097"/>
    <lineage>
        <taxon>Bacteria</taxon>
        <taxon>Thermotogati</taxon>
        <taxon>Deinococcota</taxon>
        <taxon>Deinococci</taxon>
        <taxon>Deinococcales</taxon>
        <taxon>Deinococcaceae</taxon>
        <taxon>Deinococcus</taxon>
    </lineage>
</organism>